<evidence type="ECO:0000313" key="3">
    <source>
        <dbReference type="Proteomes" id="UP001152604"/>
    </source>
</evidence>
<dbReference type="Proteomes" id="UP001152604">
    <property type="component" value="Unassembled WGS sequence"/>
</dbReference>
<dbReference type="EMBL" id="CAKXZS010000049">
    <property type="protein sequence ID" value="CAH2406656.1"/>
    <property type="molecule type" value="Genomic_DNA"/>
</dbReference>
<accession>A0ABM9EBM4</accession>
<comment type="caution">
    <text evidence="2">The sequence shown here is derived from an EMBL/GenBank/DDBJ whole genome shotgun (WGS) entry which is preliminary data.</text>
</comment>
<evidence type="ECO:0000256" key="1">
    <source>
        <dbReference type="SAM" id="MobiDB-lite"/>
    </source>
</evidence>
<proteinExistence type="predicted"/>
<feature type="compositionally biased region" description="Basic residues" evidence="1">
    <location>
        <begin position="12"/>
        <end position="21"/>
    </location>
</feature>
<reference evidence="2" key="1">
    <citation type="submission" date="2022-03" db="EMBL/GenBank/DDBJ databases">
        <authorList>
            <person name="Brunel B."/>
        </authorList>
    </citation>
    <scope>NUCLEOTIDE SEQUENCE</scope>
    <source>
        <strain evidence="2">STM4922sample</strain>
    </source>
</reference>
<feature type="region of interest" description="Disordered" evidence="1">
    <location>
        <begin position="1"/>
        <end position="21"/>
    </location>
</feature>
<keyword evidence="3" id="KW-1185">Reference proteome</keyword>
<name>A0ABM9EBM4_9HYPH</name>
<sequence length="161" mass="17817">MPGQVGREATHKPNRSYRTRSYRIPPRVPPMAAGCGEHRYIFLSNCFTAYIFKFRAIRAQCLPPGISAAKKDPEPLHPVIAIVEFGSKSVEPDAGGDQYLGIACFAPRSSPSILSFNGCLAEFETAKLPQTQSWNPALSAIFTIILININRIWIKQVATRL</sequence>
<organism evidence="2 3">
    <name type="scientific">Mesorhizobium ventifaucium</name>
    <dbReference type="NCBI Taxonomy" id="666020"/>
    <lineage>
        <taxon>Bacteria</taxon>
        <taxon>Pseudomonadati</taxon>
        <taxon>Pseudomonadota</taxon>
        <taxon>Alphaproteobacteria</taxon>
        <taxon>Hyphomicrobiales</taxon>
        <taxon>Phyllobacteriaceae</taxon>
        <taxon>Mesorhizobium</taxon>
    </lineage>
</organism>
<protein>
    <submittedName>
        <fullName evidence="2">Uncharacterized protein</fullName>
    </submittedName>
</protein>
<evidence type="ECO:0000313" key="2">
    <source>
        <dbReference type="EMBL" id="CAH2406656.1"/>
    </source>
</evidence>
<gene>
    <name evidence="2" type="ORF">MES4922_530037</name>
</gene>